<keyword evidence="3" id="KW-1185">Reference proteome</keyword>
<evidence type="ECO:0000313" key="2">
    <source>
        <dbReference type="EMBL" id="KAJ8351152.1"/>
    </source>
</evidence>
<feature type="region of interest" description="Disordered" evidence="1">
    <location>
        <begin position="1"/>
        <end position="25"/>
    </location>
</feature>
<protein>
    <submittedName>
        <fullName evidence="2">Uncharacterized protein</fullName>
    </submittedName>
</protein>
<reference evidence="2" key="1">
    <citation type="journal article" date="2023" name="Science">
        <title>Genome structures resolve the early diversification of teleost fishes.</title>
        <authorList>
            <person name="Parey E."/>
            <person name="Louis A."/>
            <person name="Montfort J."/>
            <person name="Bouchez O."/>
            <person name="Roques C."/>
            <person name="Iampietro C."/>
            <person name="Lluch J."/>
            <person name="Castinel A."/>
            <person name="Donnadieu C."/>
            <person name="Desvignes T."/>
            <person name="Floi Bucao C."/>
            <person name="Jouanno E."/>
            <person name="Wen M."/>
            <person name="Mejri S."/>
            <person name="Dirks R."/>
            <person name="Jansen H."/>
            <person name="Henkel C."/>
            <person name="Chen W.J."/>
            <person name="Zahm M."/>
            <person name="Cabau C."/>
            <person name="Klopp C."/>
            <person name="Thompson A.W."/>
            <person name="Robinson-Rechavi M."/>
            <person name="Braasch I."/>
            <person name="Lecointre G."/>
            <person name="Bobe J."/>
            <person name="Postlethwait J.H."/>
            <person name="Berthelot C."/>
            <person name="Roest Crollius H."/>
            <person name="Guiguen Y."/>
        </authorList>
    </citation>
    <scope>NUCLEOTIDE SEQUENCE</scope>
    <source>
        <strain evidence="2">WJC10195</strain>
    </source>
</reference>
<sequence length="91" mass="9850">MIQSVASRGEETGLSPLNALRSPGEPHAHVHACVVLTVCRPVSLQRLLLPWCHVTMGAAPESDESKRSSLFGRQDGPRGPVDLCLFRGEHP</sequence>
<feature type="region of interest" description="Disordered" evidence="1">
    <location>
        <begin position="58"/>
        <end position="77"/>
    </location>
</feature>
<proteinExistence type="predicted"/>
<evidence type="ECO:0000256" key="1">
    <source>
        <dbReference type="SAM" id="MobiDB-lite"/>
    </source>
</evidence>
<evidence type="ECO:0000313" key="3">
    <source>
        <dbReference type="Proteomes" id="UP001152622"/>
    </source>
</evidence>
<dbReference type="Proteomes" id="UP001152622">
    <property type="component" value="Chromosome 8"/>
</dbReference>
<accession>A0A9Q1F4Q3</accession>
<organism evidence="2 3">
    <name type="scientific">Synaphobranchus kaupii</name>
    <name type="common">Kaup's arrowtooth eel</name>
    <dbReference type="NCBI Taxonomy" id="118154"/>
    <lineage>
        <taxon>Eukaryota</taxon>
        <taxon>Metazoa</taxon>
        <taxon>Chordata</taxon>
        <taxon>Craniata</taxon>
        <taxon>Vertebrata</taxon>
        <taxon>Euteleostomi</taxon>
        <taxon>Actinopterygii</taxon>
        <taxon>Neopterygii</taxon>
        <taxon>Teleostei</taxon>
        <taxon>Anguilliformes</taxon>
        <taxon>Synaphobranchidae</taxon>
        <taxon>Synaphobranchus</taxon>
    </lineage>
</organism>
<gene>
    <name evidence="2" type="ORF">SKAU_G00226280</name>
</gene>
<comment type="caution">
    <text evidence="2">The sequence shown here is derived from an EMBL/GenBank/DDBJ whole genome shotgun (WGS) entry which is preliminary data.</text>
</comment>
<dbReference type="AlphaFoldDB" id="A0A9Q1F4Q3"/>
<name>A0A9Q1F4Q3_SYNKA</name>
<dbReference type="EMBL" id="JAINUF010000008">
    <property type="protein sequence ID" value="KAJ8351152.1"/>
    <property type="molecule type" value="Genomic_DNA"/>
</dbReference>